<dbReference type="EMBL" id="AOME01000002">
    <property type="protein sequence ID" value="EMA55887.1"/>
    <property type="molecule type" value="Genomic_DNA"/>
</dbReference>
<dbReference type="PATRIC" id="fig|1227456.3.peg.29"/>
<comment type="caution">
    <text evidence="1">The sequence shown here is derived from an EMBL/GenBank/DDBJ whole genome shotgun (WGS) entry which is preliminary data.</text>
</comment>
<protein>
    <submittedName>
        <fullName evidence="1">Uncharacterized protein</fullName>
    </submittedName>
</protein>
<evidence type="ECO:0000313" key="1">
    <source>
        <dbReference type="EMBL" id="EMA55887.1"/>
    </source>
</evidence>
<name>M0ND27_9EURY</name>
<sequence>MPVDASAEELAAKYATQRRFEKLAAKLDDRHQSVTFDTLYERVLEDIVREEHKQLQHGNTDVDMQAFRAEVAALTREFLDERNNVT</sequence>
<dbReference type="OrthoDB" id="326212at2157"/>
<accession>M0ND27</accession>
<proteinExistence type="predicted"/>
<dbReference type="Proteomes" id="UP000011625">
    <property type="component" value="Unassembled WGS sequence"/>
</dbReference>
<evidence type="ECO:0000313" key="2">
    <source>
        <dbReference type="Proteomes" id="UP000011625"/>
    </source>
</evidence>
<gene>
    <name evidence="1" type="ORF">C450_00145</name>
</gene>
<dbReference type="AlphaFoldDB" id="M0ND27"/>
<reference evidence="1 2" key="1">
    <citation type="journal article" date="2014" name="PLoS Genet.">
        <title>Phylogenetically driven sequencing of extremely halophilic archaea reveals strategies for static and dynamic osmo-response.</title>
        <authorList>
            <person name="Becker E.A."/>
            <person name="Seitzer P.M."/>
            <person name="Tritt A."/>
            <person name="Larsen D."/>
            <person name="Krusor M."/>
            <person name="Yao A.I."/>
            <person name="Wu D."/>
            <person name="Madern D."/>
            <person name="Eisen J.A."/>
            <person name="Darling A.E."/>
            <person name="Facciotti M.T."/>
        </authorList>
    </citation>
    <scope>NUCLEOTIDE SEQUENCE [LARGE SCALE GENOMIC DNA]</scope>
    <source>
        <strain evidence="1 2">DSM 8989</strain>
    </source>
</reference>
<dbReference type="RefSeq" id="WP_005038556.1">
    <property type="nucleotide sequence ID" value="NZ_AOME01000002.1"/>
</dbReference>
<keyword evidence="2" id="KW-1185">Reference proteome</keyword>
<organism evidence="1 2">
    <name type="scientific">Halococcus salifodinae DSM 8989</name>
    <dbReference type="NCBI Taxonomy" id="1227456"/>
    <lineage>
        <taxon>Archaea</taxon>
        <taxon>Methanobacteriati</taxon>
        <taxon>Methanobacteriota</taxon>
        <taxon>Stenosarchaea group</taxon>
        <taxon>Halobacteria</taxon>
        <taxon>Halobacteriales</taxon>
        <taxon>Halococcaceae</taxon>
        <taxon>Halococcus</taxon>
    </lineage>
</organism>